<dbReference type="SUPFAM" id="SSF53335">
    <property type="entry name" value="S-adenosyl-L-methionine-dependent methyltransferases"/>
    <property type="match status" value="1"/>
</dbReference>
<protein>
    <submittedName>
        <fullName evidence="3">S-adenosyl-L-methionine-dependent methyltransferase</fullName>
    </submittedName>
</protein>
<dbReference type="OrthoDB" id="2013972at2759"/>
<dbReference type="PANTHER" id="PTHR43591:SF24">
    <property type="entry name" value="2-METHOXY-6-POLYPRENYL-1,4-BENZOQUINOL METHYLASE, MITOCHONDRIAL"/>
    <property type="match status" value="1"/>
</dbReference>
<dbReference type="InterPro" id="IPR029063">
    <property type="entry name" value="SAM-dependent_MTases_sf"/>
</dbReference>
<gene>
    <name evidence="3" type="ORF">PsYK624_047720</name>
</gene>
<dbReference type="InterPro" id="IPR041698">
    <property type="entry name" value="Methyltransf_25"/>
</dbReference>
<dbReference type="Gene3D" id="3.40.50.150">
    <property type="entry name" value="Vaccinia Virus protein VP39"/>
    <property type="match status" value="1"/>
</dbReference>
<sequence length="486" mass="54716">MSSPSITRDIPVGHRKPRKSDRAHGEVWDPVQYASEQLAFDNWNFMFLRSLCKGLTARQAESPPSNVLDVGCGSGLWVVEAARQWPDCKFIGLDYRQVQPDLKRFAEQPDISNVVDRVRWVHGNFLDPLPFKSNDFDFVRICGIGIGVPEDEWGHLLQEVSRVLIPGGYVEVIEDDLIFPCGSQPDWVKTEVMPIPKAPSTDSIPEPQKSPSLSRRLTRKSSSSRLVTSLFPSDATDDPFAYPASERIDYLEVLDPKNHAKLKAAWDRMLAKRFLPPGLLSVLQFYFTSEFDAGIAPSGVQVELPPNTRMYDAKFDVHLSDSISDAPPALPPIVAGDQELSLCSFVPDVQNDDDAASASTSPTWAAMHLGRMVALVVGCKQAIFEEWKTLDGPAPTTQNALSDMKDEFNAAWLNWECDMRDRMRMRTFMDNAIAWSREAPDEPPDVKDWRNRAGYMEVDEENPEVDHRICRSMRAFVGRKPFNRDG</sequence>
<comment type="caution">
    <text evidence="3">The sequence shown here is derived from an EMBL/GenBank/DDBJ whole genome shotgun (WGS) entry which is preliminary data.</text>
</comment>
<feature type="region of interest" description="Disordered" evidence="1">
    <location>
        <begin position="195"/>
        <end position="220"/>
    </location>
</feature>
<feature type="region of interest" description="Disordered" evidence="1">
    <location>
        <begin position="1"/>
        <end position="23"/>
    </location>
</feature>
<keyword evidence="4" id="KW-1185">Reference proteome</keyword>
<evidence type="ECO:0000256" key="1">
    <source>
        <dbReference type="SAM" id="MobiDB-lite"/>
    </source>
</evidence>
<feature type="domain" description="Methyltransferase" evidence="2">
    <location>
        <begin position="67"/>
        <end position="168"/>
    </location>
</feature>
<evidence type="ECO:0000313" key="3">
    <source>
        <dbReference type="EMBL" id="GJE88689.1"/>
    </source>
</evidence>
<dbReference type="EMBL" id="BPQB01000010">
    <property type="protein sequence ID" value="GJE88689.1"/>
    <property type="molecule type" value="Genomic_DNA"/>
</dbReference>
<dbReference type="CDD" id="cd02440">
    <property type="entry name" value="AdoMet_MTases"/>
    <property type="match status" value="1"/>
</dbReference>
<organism evidence="3 4">
    <name type="scientific">Phanerochaete sordida</name>
    <dbReference type="NCBI Taxonomy" id="48140"/>
    <lineage>
        <taxon>Eukaryota</taxon>
        <taxon>Fungi</taxon>
        <taxon>Dikarya</taxon>
        <taxon>Basidiomycota</taxon>
        <taxon>Agaricomycotina</taxon>
        <taxon>Agaricomycetes</taxon>
        <taxon>Polyporales</taxon>
        <taxon>Phanerochaetaceae</taxon>
        <taxon>Phanerochaete</taxon>
    </lineage>
</organism>
<dbReference type="Pfam" id="PF13649">
    <property type="entry name" value="Methyltransf_25"/>
    <property type="match status" value="1"/>
</dbReference>
<dbReference type="Proteomes" id="UP000703269">
    <property type="component" value="Unassembled WGS sequence"/>
</dbReference>
<dbReference type="GO" id="GO:0032259">
    <property type="term" value="P:methylation"/>
    <property type="evidence" value="ECO:0007669"/>
    <property type="project" value="UniProtKB-KW"/>
</dbReference>
<accession>A0A9P3LBM0</accession>
<dbReference type="GO" id="GO:0008168">
    <property type="term" value="F:methyltransferase activity"/>
    <property type="evidence" value="ECO:0007669"/>
    <property type="project" value="UniProtKB-KW"/>
</dbReference>
<dbReference type="AlphaFoldDB" id="A0A9P3LBM0"/>
<evidence type="ECO:0000313" key="4">
    <source>
        <dbReference type="Proteomes" id="UP000703269"/>
    </source>
</evidence>
<keyword evidence="3" id="KW-0489">Methyltransferase</keyword>
<feature type="compositionally biased region" description="Low complexity" evidence="1">
    <location>
        <begin position="209"/>
        <end position="220"/>
    </location>
</feature>
<name>A0A9P3LBM0_9APHY</name>
<proteinExistence type="predicted"/>
<reference evidence="3 4" key="1">
    <citation type="submission" date="2021-08" db="EMBL/GenBank/DDBJ databases">
        <title>Draft Genome Sequence of Phanerochaete sordida strain YK-624.</title>
        <authorList>
            <person name="Mori T."/>
            <person name="Dohra H."/>
            <person name="Suzuki T."/>
            <person name="Kawagishi H."/>
            <person name="Hirai H."/>
        </authorList>
    </citation>
    <scope>NUCLEOTIDE SEQUENCE [LARGE SCALE GENOMIC DNA]</scope>
    <source>
        <strain evidence="3 4">YK-624</strain>
    </source>
</reference>
<evidence type="ECO:0000259" key="2">
    <source>
        <dbReference type="Pfam" id="PF13649"/>
    </source>
</evidence>
<dbReference type="PANTHER" id="PTHR43591">
    <property type="entry name" value="METHYLTRANSFERASE"/>
    <property type="match status" value="1"/>
</dbReference>
<keyword evidence="3" id="KW-0808">Transferase</keyword>